<name>A0A3A6PHI9_9BACL</name>
<sequence>MTDQWIIAPYDPEWKQLFLQTGSHLRQALQKKAIRIDHIGSTSVEGLDAKPIIDIQISVADYRDLEHYQRDIESAGLLLRADNPDRTKRYFRELPGNRRTHVHVRQSGSYSEQVSLLFRDYLRVHPIDCRRYAEEKHRLFEQYYDERTRYVEGKGPIVWDILKKAHVWSQQSGWQPGPSDL</sequence>
<gene>
    <name evidence="1" type="ORF">D3P09_21940</name>
</gene>
<protein>
    <submittedName>
        <fullName evidence="1">GrpB family protein</fullName>
    </submittedName>
</protein>
<keyword evidence="2" id="KW-1185">Reference proteome</keyword>
<dbReference type="SUPFAM" id="SSF81301">
    <property type="entry name" value="Nucleotidyltransferase"/>
    <property type="match status" value="1"/>
</dbReference>
<proteinExistence type="predicted"/>
<reference evidence="1 2" key="1">
    <citation type="submission" date="2018-09" db="EMBL/GenBank/DDBJ databases">
        <title>Paenibacillus aracenensis nov. sp. isolated from a cave in southern Spain.</title>
        <authorList>
            <person name="Jurado V."/>
            <person name="Gutierrez-Patricio S."/>
            <person name="Gonzalez-Pimentel J.L."/>
            <person name="Miller A.Z."/>
            <person name="Laiz L."/>
            <person name="Saiz-Jimenez C."/>
        </authorList>
    </citation>
    <scope>NUCLEOTIDE SEQUENCE [LARGE SCALE GENOMIC DNA]</scope>
    <source>
        <strain evidence="1 2">JCM 19203</strain>
    </source>
</reference>
<dbReference type="EMBL" id="QXQB01000005">
    <property type="protein sequence ID" value="RJX37639.1"/>
    <property type="molecule type" value="Genomic_DNA"/>
</dbReference>
<dbReference type="InterPro" id="IPR043519">
    <property type="entry name" value="NT_sf"/>
</dbReference>
<dbReference type="Pfam" id="PF04229">
    <property type="entry name" value="GrpB"/>
    <property type="match status" value="1"/>
</dbReference>
<dbReference type="OrthoDB" id="9799092at2"/>
<dbReference type="Proteomes" id="UP000267798">
    <property type="component" value="Unassembled WGS sequence"/>
</dbReference>
<evidence type="ECO:0000313" key="2">
    <source>
        <dbReference type="Proteomes" id="UP000267798"/>
    </source>
</evidence>
<dbReference type="RefSeq" id="WP_120113564.1">
    <property type="nucleotide sequence ID" value="NZ_QXQB01000005.1"/>
</dbReference>
<dbReference type="PANTHER" id="PTHR34822">
    <property type="entry name" value="GRPB DOMAIN PROTEIN (AFU_ORTHOLOGUE AFUA_1G01530)"/>
    <property type="match status" value="1"/>
</dbReference>
<accession>A0A3A6PHI9</accession>
<dbReference type="InterPro" id="IPR007344">
    <property type="entry name" value="GrpB/CoaE"/>
</dbReference>
<dbReference type="PANTHER" id="PTHR34822:SF1">
    <property type="entry name" value="GRPB FAMILY PROTEIN"/>
    <property type="match status" value="1"/>
</dbReference>
<comment type="caution">
    <text evidence="1">The sequence shown here is derived from an EMBL/GenBank/DDBJ whole genome shotgun (WGS) entry which is preliminary data.</text>
</comment>
<dbReference type="AlphaFoldDB" id="A0A3A6PHI9"/>
<dbReference type="Gene3D" id="3.30.460.10">
    <property type="entry name" value="Beta Polymerase, domain 2"/>
    <property type="match status" value="1"/>
</dbReference>
<organism evidence="1 2">
    <name type="scientific">Paenibacillus pinisoli</name>
    <dbReference type="NCBI Taxonomy" id="1276110"/>
    <lineage>
        <taxon>Bacteria</taxon>
        <taxon>Bacillati</taxon>
        <taxon>Bacillota</taxon>
        <taxon>Bacilli</taxon>
        <taxon>Bacillales</taxon>
        <taxon>Paenibacillaceae</taxon>
        <taxon>Paenibacillus</taxon>
    </lineage>
</organism>
<evidence type="ECO:0000313" key="1">
    <source>
        <dbReference type="EMBL" id="RJX37639.1"/>
    </source>
</evidence>